<dbReference type="Proteomes" id="UP000294814">
    <property type="component" value="Unassembled WGS sequence"/>
</dbReference>
<sequence>MKKIFSPTYRQHYFEGYSIGLNPFLEFNYAKRNEAFIAGFDSGRSDYERMNGCISDGIPQCIVTNKVLEDFLLAGLLGLSIDTDGYTSHQMNLITKWYQSGVEKYEPNQSISLFELLEKNGIQIN</sequence>
<dbReference type="EMBL" id="SMLG01000012">
    <property type="protein sequence ID" value="TDE42237.1"/>
    <property type="molecule type" value="Genomic_DNA"/>
</dbReference>
<keyword evidence="2" id="KW-1185">Reference proteome</keyword>
<organism evidence="1 2">
    <name type="scientific">Flavobacterium rhamnosiphilum</name>
    <dbReference type="NCBI Taxonomy" id="2541724"/>
    <lineage>
        <taxon>Bacteria</taxon>
        <taxon>Pseudomonadati</taxon>
        <taxon>Bacteroidota</taxon>
        <taxon>Flavobacteriia</taxon>
        <taxon>Flavobacteriales</taxon>
        <taxon>Flavobacteriaceae</taxon>
        <taxon>Flavobacterium</taxon>
    </lineage>
</organism>
<gene>
    <name evidence="1" type="ORF">E0I26_13880</name>
</gene>
<name>A0A4R5F3Y4_9FLAO</name>
<comment type="caution">
    <text evidence="1">The sequence shown here is derived from an EMBL/GenBank/DDBJ whole genome shotgun (WGS) entry which is preliminary data.</text>
</comment>
<dbReference type="AlphaFoldDB" id="A0A4R5F3Y4"/>
<evidence type="ECO:0000313" key="1">
    <source>
        <dbReference type="EMBL" id="TDE42237.1"/>
    </source>
</evidence>
<dbReference type="OrthoDB" id="1363580at2"/>
<evidence type="ECO:0000313" key="2">
    <source>
        <dbReference type="Proteomes" id="UP000294814"/>
    </source>
</evidence>
<accession>A0A4R5F3Y4</accession>
<dbReference type="RefSeq" id="WP_131917041.1">
    <property type="nucleotide sequence ID" value="NZ_SMLG01000012.1"/>
</dbReference>
<proteinExistence type="predicted"/>
<protein>
    <submittedName>
        <fullName evidence="1">Uncharacterized protein</fullName>
    </submittedName>
</protein>
<reference evidence="1 2" key="1">
    <citation type="submission" date="2019-03" db="EMBL/GenBank/DDBJ databases">
        <title>Novel species of Flavobacterium.</title>
        <authorList>
            <person name="Liu Q."/>
            <person name="Xin Y.-H."/>
        </authorList>
    </citation>
    <scope>NUCLEOTIDE SEQUENCE [LARGE SCALE GENOMIC DNA]</scope>
    <source>
        <strain evidence="1 2">LB3P52</strain>
    </source>
</reference>